<accession>A0A414J621</accession>
<dbReference type="Pfam" id="PF05935">
    <property type="entry name" value="Arylsulfotrans"/>
    <property type="match status" value="1"/>
</dbReference>
<keyword evidence="1" id="KW-0732">Signal</keyword>
<reference evidence="3 4" key="1">
    <citation type="submission" date="2018-08" db="EMBL/GenBank/DDBJ databases">
        <title>A genome reference for cultivated species of the human gut microbiota.</title>
        <authorList>
            <person name="Zou Y."/>
            <person name="Xue W."/>
            <person name="Luo G."/>
        </authorList>
    </citation>
    <scope>NUCLEOTIDE SEQUENCE [LARGE SCALE GENOMIC DNA]</scope>
    <source>
        <strain evidence="3 4">AM28-23</strain>
    </source>
</reference>
<dbReference type="InterPro" id="IPR053143">
    <property type="entry name" value="Arylsulfate_ST"/>
</dbReference>
<name>A0A414J621_9FIRM</name>
<dbReference type="SUPFAM" id="SSF50998">
    <property type="entry name" value="Quinoprotein alcohol dehydrogenase-like"/>
    <property type="match status" value="1"/>
</dbReference>
<dbReference type="InterPro" id="IPR038477">
    <property type="entry name" value="ASST_N_sf"/>
</dbReference>
<evidence type="ECO:0000256" key="1">
    <source>
        <dbReference type="SAM" id="SignalP"/>
    </source>
</evidence>
<feature type="domain" description="Arylsulfotransferase N-terminal" evidence="2">
    <location>
        <begin position="72"/>
        <end position="154"/>
    </location>
</feature>
<dbReference type="GO" id="GO:0004062">
    <property type="term" value="F:aryl sulfotransferase activity"/>
    <property type="evidence" value="ECO:0007669"/>
    <property type="project" value="InterPro"/>
</dbReference>
<evidence type="ECO:0000313" key="3">
    <source>
        <dbReference type="EMBL" id="RHE39908.1"/>
    </source>
</evidence>
<proteinExistence type="predicted"/>
<dbReference type="EMBL" id="QSKF01000006">
    <property type="protein sequence ID" value="RHE39908.1"/>
    <property type="molecule type" value="Genomic_DNA"/>
</dbReference>
<protein>
    <recommendedName>
        <fullName evidence="2">Arylsulfotransferase N-terminal domain-containing protein</fullName>
    </recommendedName>
</protein>
<feature type="signal peptide" evidence="1">
    <location>
        <begin position="1"/>
        <end position="30"/>
    </location>
</feature>
<dbReference type="RefSeq" id="WP_118048933.1">
    <property type="nucleotide sequence ID" value="NZ_CABJFK010000006.1"/>
</dbReference>
<dbReference type="Gene3D" id="2.60.40.3100">
    <property type="entry name" value="Arylsulphate sulphotransferase monomer, N-terminal domain"/>
    <property type="match status" value="1"/>
</dbReference>
<dbReference type="InterPro" id="IPR035391">
    <property type="entry name" value="Arylsulfotran_N"/>
</dbReference>
<gene>
    <name evidence="3" type="ORF">DW740_09105</name>
</gene>
<sequence>MYGRKRRKLFMIAAVCAACVSGTASTTVSADENNTENVTNVLEKTDIFENQNQIDEAFKSELDNKYPLENALIVVNPYGTSPLSAVAVFSTEEATGGTITVKGKSPENDIVGNIESAKDHIVPIYGLYNGDTTTVEISLEDGEKSSFEVTTEKTEMDYGDVKMEIFDEANYDYSNLSLLCSTMGSVYAIDGAGDIRFYTNMGGSLGVHLLANGHLMMPAPYVLKASYYKEGLLEVDLNGKIYREYAIPGGQHHDFRELSNGNLLVASDSPDLSSVEDYVVEIDRESGEVVWELDMKDLLDIEDGASASMESDGSAEEDWFHNNGLWYDEANDLVLLSARHKDAIVAVNKTDKTIAWILGDPTGWDKTDKSLFFTPTGDDFEWFYAQHCVSMLDNGDIMLFDNGTAKVKRIDNDNRVTGDQVYSRAVIYHINTDDMTVSQVYEYGKERGADWYADWISGVDSLDGTKDHLFITAGSHLYSEEENRSDFYPSDMFRQGLTKMTHIDQVDEGNLTAELTLSGDSYSVLTFRAFRMPLYTENTDFDITAKPEVLGSLGETPYETQDIDLSSAEALPEGWTIKLDDLKVSVGGNYQMESKADEPEDGTLVLSNDTETREYALTQTSTEGDKGANVKVSGWVSTDSLDGEEWEIYIQADGKLYNTKYKLAL</sequence>
<dbReference type="AlphaFoldDB" id="A0A414J621"/>
<evidence type="ECO:0000259" key="2">
    <source>
        <dbReference type="Pfam" id="PF17425"/>
    </source>
</evidence>
<dbReference type="PANTHER" id="PTHR35340:SF10">
    <property type="entry name" value="CYTOPLASMIC PROTEIN"/>
    <property type="match status" value="1"/>
</dbReference>
<evidence type="ECO:0000313" key="4">
    <source>
        <dbReference type="Proteomes" id="UP000283745"/>
    </source>
</evidence>
<dbReference type="InterPro" id="IPR011047">
    <property type="entry name" value="Quinoprotein_ADH-like_sf"/>
</dbReference>
<comment type="caution">
    <text evidence="3">The sequence shown here is derived from an EMBL/GenBank/DDBJ whole genome shotgun (WGS) entry which is preliminary data.</text>
</comment>
<organism evidence="3 4">
    <name type="scientific">Blautia obeum</name>
    <dbReference type="NCBI Taxonomy" id="40520"/>
    <lineage>
        <taxon>Bacteria</taxon>
        <taxon>Bacillati</taxon>
        <taxon>Bacillota</taxon>
        <taxon>Clostridia</taxon>
        <taxon>Lachnospirales</taxon>
        <taxon>Lachnospiraceae</taxon>
        <taxon>Blautia</taxon>
    </lineage>
</organism>
<dbReference type="PANTHER" id="PTHR35340">
    <property type="entry name" value="PQQ ENZYME REPEAT PROTEIN-RELATED"/>
    <property type="match status" value="1"/>
</dbReference>
<dbReference type="InterPro" id="IPR010262">
    <property type="entry name" value="Arylsulfotransferase_bact"/>
</dbReference>
<dbReference type="Pfam" id="PF17425">
    <property type="entry name" value="Arylsulfotran_N"/>
    <property type="match status" value="1"/>
</dbReference>
<dbReference type="Proteomes" id="UP000283745">
    <property type="component" value="Unassembled WGS sequence"/>
</dbReference>
<feature type="chain" id="PRO_5019021001" description="Arylsulfotransferase N-terminal domain-containing protein" evidence="1">
    <location>
        <begin position="31"/>
        <end position="665"/>
    </location>
</feature>